<keyword evidence="1" id="KW-0472">Membrane</keyword>
<evidence type="ECO:0000313" key="2">
    <source>
        <dbReference type="EMBL" id="CAK9196337.1"/>
    </source>
</evidence>
<name>A0ABP0THR3_9BRYO</name>
<dbReference type="Proteomes" id="UP001497512">
    <property type="component" value="Chromosome 11"/>
</dbReference>
<sequence>MRGGSAAWILLRRDTTPFVHRNQHLLLQPAVAAGPASMPRCIETQAVMKDHDGGELCSSSLSLVLLCYATIFLFADALLVPSPPVPRVSSV</sequence>
<dbReference type="EMBL" id="OZ019903">
    <property type="protein sequence ID" value="CAK9196337.1"/>
    <property type="molecule type" value="Genomic_DNA"/>
</dbReference>
<reference evidence="2" key="1">
    <citation type="submission" date="2024-02" db="EMBL/GenBank/DDBJ databases">
        <authorList>
            <consortium name="ELIXIR-Norway"/>
            <consortium name="Elixir Norway"/>
        </authorList>
    </citation>
    <scope>NUCLEOTIDE SEQUENCE</scope>
</reference>
<accession>A0ABP0THR3</accession>
<feature type="transmembrane region" description="Helical" evidence="1">
    <location>
        <begin position="61"/>
        <end position="80"/>
    </location>
</feature>
<proteinExistence type="predicted"/>
<evidence type="ECO:0000256" key="1">
    <source>
        <dbReference type="SAM" id="Phobius"/>
    </source>
</evidence>
<evidence type="ECO:0000313" key="3">
    <source>
        <dbReference type="Proteomes" id="UP001497512"/>
    </source>
</evidence>
<protein>
    <submittedName>
        <fullName evidence="2">Uncharacterized protein</fullName>
    </submittedName>
</protein>
<gene>
    <name evidence="2" type="ORF">CSSPTR1EN2_LOCUS3423</name>
</gene>
<keyword evidence="1" id="KW-1133">Transmembrane helix</keyword>
<organism evidence="2 3">
    <name type="scientific">Sphagnum troendelagicum</name>
    <dbReference type="NCBI Taxonomy" id="128251"/>
    <lineage>
        <taxon>Eukaryota</taxon>
        <taxon>Viridiplantae</taxon>
        <taxon>Streptophyta</taxon>
        <taxon>Embryophyta</taxon>
        <taxon>Bryophyta</taxon>
        <taxon>Sphagnophytina</taxon>
        <taxon>Sphagnopsida</taxon>
        <taxon>Sphagnales</taxon>
        <taxon>Sphagnaceae</taxon>
        <taxon>Sphagnum</taxon>
    </lineage>
</organism>
<keyword evidence="3" id="KW-1185">Reference proteome</keyword>
<keyword evidence="1" id="KW-0812">Transmembrane</keyword>